<keyword evidence="12" id="KW-0732">Signal</keyword>
<organism evidence="14 15">
    <name type="scientific">Streptosporangium carneum</name>
    <dbReference type="NCBI Taxonomy" id="47481"/>
    <lineage>
        <taxon>Bacteria</taxon>
        <taxon>Bacillati</taxon>
        <taxon>Actinomycetota</taxon>
        <taxon>Actinomycetes</taxon>
        <taxon>Streptosporangiales</taxon>
        <taxon>Streptosporangiaceae</taxon>
        <taxon>Streptosporangium</taxon>
    </lineage>
</organism>
<reference evidence="14" key="1">
    <citation type="journal article" date="2014" name="Int. J. Syst. Evol. Microbiol.">
        <title>Complete genome sequence of Corynebacterium casei LMG S-19264T (=DSM 44701T), isolated from a smear-ripened cheese.</title>
        <authorList>
            <consortium name="US DOE Joint Genome Institute (JGI-PGF)"/>
            <person name="Walter F."/>
            <person name="Albersmeier A."/>
            <person name="Kalinowski J."/>
            <person name="Ruckert C."/>
        </authorList>
    </citation>
    <scope>NUCLEOTIDE SEQUENCE</scope>
    <source>
        <strain evidence="14">VKM Ac-2007</strain>
    </source>
</reference>
<evidence type="ECO:0000256" key="4">
    <source>
        <dbReference type="ARBA" id="ARBA00011738"/>
    </source>
</evidence>
<protein>
    <recommendedName>
        <fullName evidence="10">Thiamine pyrimidine synthase</fullName>
    </recommendedName>
</protein>
<dbReference type="Gene3D" id="3.40.190.10">
    <property type="entry name" value="Periplasmic binding protein-like II"/>
    <property type="match status" value="2"/>
</dbReference>
<dbReference type="EMBL" id="BSEV01000001">
    <property type="protein sequence ID" value="GLK07073.1"/>
    <property type="molecule type" value="Genomic_DNA"/>
</dbReference>
<gene>
    <name evidence="14" type="ORF">GCM10017600_04780</name>
</gene>
<evidence type="ECO:0000313" key="15">
    <source>
        <dbReference type="Proteomes" id="UP001143474"/>
    </source>
</evidence>
<evidence type="ECO:0000313" key="14">
    <source>
        <dbReference type="EMBL" id="GLK07073.1"/>
    </source>
</evidence>
<evidence type="ECO:0000256" key="1">
    <source>
        <dbReference type="ARBA" id="ARBA00003469"/>
    </source>
</evidence>
<keyword evidence="5" id="KW-0808">Transferase</keyword>
<comment type="pathway">
    <text evidence="2">Cofactor biosynthesis; thiamine diphosphate biosynthesis.</text>
</comment>
<reference evidence="14" key="2">
    <citation type="submission" date="2023-01" db="EMBL/GenBank/DDBJ databases">
        <authorList>
            <person name="Sun Q."/>
            <person name="Evtushenko L."/>
        </authorList>
    </citation>
    <scope>NUCLEOTIDE SEQUENCE</scope>
    <source>
        <strain evidence="14">VKM Ac-2007</strain>
    </source>
</reference>
<comment type="subunit">
    <text evidence="4">Homodimer.</text>
</comment>
<dbReference type="Proteomes" id="UP001143474">
    <property type="component" value="Unassembled WGS sequence"/>
</dbReference>
<dbReference type="PANTHER" id="PTHR31528">
    <property type="entry name" value="4-AMINO-5-HYDROXYMETHYL-2-METHYLPYRIMIDINE PHOSPHATE SYNTHASE THI11-RELATED"/>
    <property type="match status" value="1"/>
</dbReference>
<name>A0A9W6HWV8_9ACTN</name>
<evidence type="ECO:0000256" key="2">
    <source>
        <dbReference type="ARBA" id="ARBA00004948"/>
    </source>
</evidence>
<comment type="catalytic activity">
    <reaction evidence="11">
        <text>N(6)-(pyridoxal phosphate)-L-lysyl-[4-amino-5-hydroxymethyl-2-methylpyrimidine phosphate synthase] + L-histidyl-[4-amino-5-hydroxymethyl-2-methylpyrimidine phosphate synthase] + 2 Fe(3+) + 4 H2O = L-lysyl-[4-amino-5-hydroxymethyl-2-methylpyrimidine phosphate synthase] + (2S)-2-amino-5-hydroxy-4-oxopentanoyl-[4-amino-5-hydroxymethyl-2-methylpyrimidine phosphate synthase] + 4-amino-2-methyl-5-(phosphooxymethyl)pyrimidine + 3-oxopropanoate + 2 Fe(2+) + 2 H(+)</text>
        <dbReference type="Rhea" id="RHEA:65756"/>
        <dbReference type="Rhea" id="RHEA-COMP:16892"/>
        <dbReference type="Rhea" id="RHEA-COMP:16893"/>
        <dbReference type="Rhea" id="RHEA-COMP:16894"/>
        <dbReference type="Rhea" id="RHEA-COMP:16895"/>
        <dbReference type="ChEBI" id="CHEBI:15377"/>
        <dbReference type="ChEBI" id="CHEBI:15378"/>
        <dbReference type="ChEBI" id="CHEBI:29033"/>
        <dbReference type="ChEBI" id="CHEBI:29034"/>
        <dbReference type="ChEBI" id="CHEBI:29969"/>
        <dbReference type="ChEBI" id="CHEBI:29979"/>
        <dbReference type="ChEBI" id="CHEBI:33190"/>
        <dbReference type="ChEBI" id="CHEBI:58354"/>
        <dbReference type="ChEBI" id="CHEBI:143915"/>
        <dbReference type="ChEBI" id="CHEBI:157692"/>
    </reaction>
    <physiologicalReaction direction="left-to-right" evidence="11">
        <dbReference type="Rhea" id="RHEA:65757"/>
    </physiologicalReaction>
</comment>
<comment type="similarity">
    <text evidence="3">Belongs to the NMT1/THI5 family.</text>
</comment>
<feature type="signal peptide" evidence="12">
    <location>
        <begin position="1"/>
        <end position="26"/>
    </location>
</feature>
<proteinExistence type="inferred from homology"/>
<keyword evidence="15" id="KW-1185">Reference proteome</keyword>
<comment type="caution">
    <text evidence="14">The sequence shown here is derived from an EMBL/GenBank/DDBJ whole genome shotgun (WGS) entry which is preliminary data.</text>
</comment>
<sequence length="326" mass="35100">MDIARRAAALLVLPLLAACGATEAEAGGDLTKVTFNLAWFPQGSLGGVFAAIDQGYYKEEGLSVEPVRGYGGTRTVNEIDQGQFDYGYADPISVILNRAKKGGTVMVGALNTVWPGGLCYDAGKRTVDDLAGLKGLVLGGGSTSPIQSLLPVWLARNGLPADHIKIIKMDPAVIDSALVQGKIDLSDCWAGSNRATVLDLAKKAGKQIKWLDYRDHNLDMYGNGIVTSADRLQKDPEQVRKFLRATYKGYAYMKANPDEVVGIIAKKYPEMNREVLASQVGDMNTLIGDGKGLFDEARMKSTAEIIGTAFKVDVPATDVYTNDYLK</sequence>
<dbReference type="GO" id="GO:0009228">
    <property type="term" value="P:thiamine biosynthetic process"/>
    <property type="evidence" value="ECO:0007669"/>
    <property type="project" value="UniProtKB-KW"/>
</dbReference>
<feature type="domain" description="SsuA/THI5-like" evidence="13">
    <location>
        <begin position="46"/>
        <end position="259"/>
    </location>
</feature>
<dbReference type="PANTHER" id="PTHR31528:SF1">
    <property type="entry name" value="4-AMINO-5-HYDROXYMETHYL-2-METHYLPYRIMIDINE PHOSPHATE SYNTHASE THI11-RELATED"/>
    <property type="match status" value="1"/>
</dbReference>
<feature type="chain" id="PRO_5040812964" description="Thiamine pyrimidine synthase" evidence="12">
    <location>
        <begin position="27"/>
        <end position="326"/>
    </location>
</feature>
<dbReference type="RefSeq" id="WP_271215641.1">
    <property type="nucleotide sequence ID" value="NZ_BAAAVD010000006.1"/>
</dbReference>
<keyword evidence="9" id="KW-0408">Iron</keyword>
<evidence type="ECO:0000256" key="9">
    <source>
        <dbReference type="ARBA" id="ARBA00023004"/>
    </source>
</evidence>
<dbReference type="InterPro" id="IPR027939">
    <property type="entry name" value="NMT1/THI5"/>
</dbReference>
<dbReference type="AlphaFoldDB" id="A0A9W6HWV8"/>
<dbReference type="InterPro" id="IPR015168">
    <property type="entry name" value="SsuA/THI5"/>
</dbReference>
<dbReference type="PROSITE" id="PS51257">
    <property type="entry name" value="PROKAR_LIPOPROTEIN"/>
    <property type="match status" value="1"/>
</dbReference>
<dbReference type="SUPFAM" id="SSF53850">
    <property type="entry name" value="Periplasmic binding protein-like II"/>
    <property type="match status" value="1"/>
</dbReference>
<dbReference type="GO" id="GO:0016740">
    <property type="term" value="F:transferase activity"/>
    <property type="evidence" value="ECO:0007669"/>
    <property type="project" value="UniProtKB-KW"/>
</dbReference>
<comment type="function">
    <text evidence="1">Responsible for the formation of the pyrimidine heterocycle in the thiamine biosynthesis pathway. Catalyzes the formation of hydroxymethylpyrimidine phosphate (HMP-P) from histidine and pyridoxal phosphate (PLP). The protein uses PLP and the active site histidine to form HMP-P, generating an inactive enzyme. The enzyme can only undergo a single turnover, which suggests it is a suicide enzyme.</text>
</comment>
<evidence type="ECO:0000256" key="11">
    <source>
        <dbReference type="ARBA" id="ARBA00048179"/>
    </source>
</evidence>
<evidence type="ECO:0000256" key="10">
    <source>
        <dbReference type="ARBA" id="ARBA00033171"/>
    </source>
</evidence>
<evidence type="ECO:0000259" key="13">
    <source>
        <dbReference type="Pfam" id="PF09084"/>
    </source>
</evidence>
<keyword evidence="6" id="KW-0479">Metal-binding</keyword>
<evidence type="ECO:0000256" key="12">
    <source>
        <dbReference type="SAM" id="SignalP"/>
    </source>
</evidence>
<evidence type="ECO:0000256" key="6">
    <source>
        <dbReference type="ARBA" id="ARBA00022723"/>
    </source>
</evidence>
<accession>A0A9W6HWV8</accession>
<evidence type="ECO:0000256" key="3">
    <source>
        <dbReference type="ARBA" id="ARBA00009406"/>
    </source>
</evidence>
<keyword evidence="8" id="KW-0784">Thiamine biosynthesis</keyword>
<evidence type="ECO:0000256" key="8">
    <source>
        <dbReference type="ARBA" id="ARBA00022977"/>
    </source>
</evidence>
<evidence type="ECO:0000256" key="5">
    <source>
        <dbReference type="ARBA" id="ARBA00022679"/>
    </source>
</evidence>
<keyword evidence="7" id="KW-0663">Pyridoxal phosphate</keyword>
<evidence type="ECO:0000256" key="7">
    <source>
        <dbReference type="ARBA" id="ARBA00022898"/>
    </source>
</evidence>
<dbReference type="Pfam" id="PF09084">
    <property type="entry name" value="NMT1"/>
    <property type="match status" value="1"/>
</dbReference>
<dbReference type="GO" id="GO:0046872">
    <property type="term" value="F:metal ion binding"/>
    <property type="evidence" value="ECO:0007669"/>
    <property type="project" value="UniProtKB-KW"/>
</dbReference>